<dbReference type="AlphaFoldDB" id="A0A2H0LW91"/>
<dbReference type="InterPro" id="IPR007445">
    <property type="entry name" value="PilO"/>
</dbReference>
<keyword evidence="1" id="KW-0472">Membrane</keyword>
<sequence length="170" mass="19053">MNMAKEKLTSIIVGGIVIGGIILYFSLFRPLMIDLRLAHHDCDSYDNALTQAYEAMEHAKRINNRKELIDEKGVSGAIDELTTMGKSIGINFTSISLREIESAEDGNFRLLPIDFLIESNYKELALFLGSLERLNKGLVVVESFQISPHKVKPEILNTELTLALCLNKEK</sequence>
<feature type="transmembrane region" description="Helical" evidence="1">
    <location>
        <begin position="12"/>
        <end position="32"/>
    </location>
</feature>
<evidence type="ECO:0000256" key="1">
    <source>
        <dbReference type="SAM" id="Phobius"/>
    </source>
</evidence>
<dbReference type="InterPro" id="IPR014717">
    <property type="entry name" value="Transl_elong_EF1B/ribsomal_bS6"/>
</dbReference>
<reference evidence="2 3" key="1">
    <citation type="submission" date="2017-09" db="EMBL/GenBank/DDBJ databases">
        <title>Depth-based differentiation of microbial function through sediment-hosted aquifers and enrichment of novel symbionts in the deep terrestrial subsurface.</title>
        <authorList>
            <person name="Probst A.J."/>
            <person name="Ladd B."/>
            <person name="Jarett J.K."/>
            <person name="Geller-Mcgrath D.E."/>
            <person name="Sieber C.M."/>
            <person name="Emerson J.B."/>
            <person name="Anantharaman K."/>
            <person name="Thomas B.C."/>
            <person name="Malmstrom R."/>
            <person name="Stieglmeier M."/>
            <person name="Klingl A."/>
            <person name="Woyke T."/>
            <person name="Ryan C.M."/>
            <person name="Banfield J.F."/>
        </authorList>
    </citation>
    <scope>NUCLEOTIDE SEQUENCE [LARGE SCALE GENOMIC DNA]</scope>
    <source>
        <strain evidence="2">CG11_big_fil_rev_8_21_14_0_20_42_13</strain>
    </source>
</reference>
<proteinExistence type="predicted"/>
<keyword evidence="1" id="KW-0812">Transmembrane</keyword>
<evidence type="ECO:0000313" key="2">
    <source>
        <dbReference type="EMBL" id="PIQ88627.1"/>
    </source>
</evidence>
<dbReference type="EMBL" id="PCWA01000095">
    <property type="protein sequence ID" value="PIQ88627.1"/>
    <property type="molecule type" value="Genomic_DNA"/>
</dbReference>
<dbReference type="Pfam" id="PF04350">
    <property type="entry name" value="PilO"/>
    <property type="match status" value="1"/>
</dbReference>
<dbReference type="Gene3D" id="3.30.70.60">
    <property type="match status" value="1"/>
</dbReference>
<dbReference type="GO" id="GO:0043107">
    <property type="term" value="P:type IV pilus-dependent motility"/>
    <property type="evidence" value="ECO:0007669"/>
    <property type="project" value="InterPro"/>
</dbReference>
<name>A0A2H0LW91_9BACT</name>
<evidence type="ECO:0000313" key="3">
    <source>
        <dbReference type="Proteomes" id="UP000229641"/>
    </source>
</evidence>
<dbReference type="GO" id="GO:0043683">
    <property type="term" value="P:type IV pilus assembly"/>
    <property type="evidence" value="ECO:0007669"/>
    <property type="project" value="InterPro"/>
</dbReference>
<comment type="caution">
    <text evidence="2">The sequence shown here is derived from an EMBL/GenBank/DDBJ whole genome shotgun (WGS) entry which is preliminary data.</text>
</comment>
<accession>A0A2H0LW91</accession>
<keyword evidence="1" id="KW-1133">Transmembrane helix</keyword>
<organism evidence="2 3">
    <name type="scientific">Candidatus Ghiorseimicrobium undicola</name>
    <dbReference type="NCBI Taxonomy" id="1974746"/>
    <lineage>
        <taxon>Bacteria</taxon>
        <taxon>Pseudomonadati</taxon>
        <taxon>Candidatus Omnitrophota</taxon>
        <taxon>Candidatus Ghiorseimicrobium</taxon>
    </lineage>
</organism>
<dbReference type="Proteomes" id="UP000229641">
    <property type="component" value="Unassembled WGS sequence"/>
</dbReference>
<protein>
    <recommendedName>
        <fullName evidence="4">Pilus assembly protein PilO</fullName>
    </recommendedName>
</protein>
<gene>
    <name evidence="2" type="ORF">COV72_07390</name>
</gene>
<evidence type="ECO:0008006" key="4">
    <source>
        <dbReference type="Google" id="ProtNLM"/>
    </source>
</evidence>